<dbReference type="AlphaFoldDB" id="A0AAV4G962"/>
<evidence type="ECO:0000313" key="2">
    <source>
        <dbReference type="Proteomes" id="UP000762676"/>
    </source>
</evidence>
<keyword evidence="2" id="KW-1185">Reference proteome</keyword>
<reference evidence="1 2" key="1">
    <citation type="journal article" date="2021" name="Elife">
        <title>Chloroplast acquisition without the gene transfer in kleptoplastic sea slugs, Plakobranchus ocellatus.</title>
        <authorList>
            <person name="Maeda T."/>
            <person name="Takahashi S."/>
            <person name="Yoshida T."/>
            <person name="Shimamura S."/>
            <person name="Takaki Y."/>
            <person name="Nagai Y."/>
            <person name="Toyoda A."/>
            <person name="Suzuki Y."/>
            <person name="Arimoto A."/>
            <person name="Ishii H."/>
            <person name="Satoh N."/>
            <person name="Nishiyama T."/>
            <person name="Hasebe M."/>
            <person name="Maruyama T."/>
            <person name="Minagawa J."/>
            <person name="Obokata J."/>
            <person name="Shigenobu S."/>
        </authorList>
    </citation>
    <scope>NUCLEOTIDE SEQUENCE [LARGE SCALE GENOMIC DNA]</scope>
</reference>
<sequence>MYLYRNEVQCHQHAPNVLSLHAPSPTPRRCQPVCQGQGQQVAIVHGECMPRCCAQLTAYITGYTFIRARFALSSSTSRGSTAGGHSRRRDATSTWNSLLMKTALRATYYKNF</sequence>
<gene>
    <name evidence="1" type="ORF">ElyMa_002335300</name>
</gene>
<organism evidence="1 2">
    <name type="scientific">Elysia marginata</name>
    <dbReference type="NCBI Taxonomy" id="1093978"/>
    <lineage>
        <taxon>Eukaryota</taxon>
        <taxon>Metazoa</taxon>
        <taxon>Spiralia</taxon>
        <taxon>Lophotrochozoa</taxon>
        <taxon>Mollusca</taxon>
        <taxon>Gastropoda</taxon>
        <taxon>Heterobranchia</taxon>
        <taxon>Euthyneura</taxon>
        <taxon>Panpulmonata</taxon>
        <taxon>Sacoglossa</taxon>
        <taxon>Placobranchoidea</taxon>
        <taxon>Plakobranchidae</taxon>
        <taxon>Elysia</taxon>
    </lineage>
</organism>
<dbReference type="EMBL" id="BMAT01004809">
    <property type="protein sequence ID" value="GFR81216.1"/>
    <property type="molecule type" value="Genomic_DNA"/>
</dbReference>
<name>A0AAV4G962_9GAST</name>
<comment type="caution">
    <text evidence="1">The sequence shown here is derived from an EMBL/GenBank/DDBJ whole genome shotgun (WGS) entry which is preliminary data.</text>
</comment>
<dbReference type="Proteomes" id="UP000762676">
    <property type="component" value="Unassembled WGS sequence"/>
</dbReference>
<proteinExistence type="predicted"/>
<accession>A0AAV4G962</accession>
<protein>
    <submittedName>
        <fullName evidence="1">Uncharacterized protein</fullName>
    </submittedName>
</protein>
<evidence type="ECO:0000313" key="1">
    <source>
        <dbReference type="EMBL" id="GFR81216.1"/>
    </source>
</evidence>